<evidence type="ECO:0000259" key="3">
    <source>
        <dbReference type="Pfam" id="PF13505"/>
    </source>
</evidence>
<dbReference type="RefSeq" id="WP_171357108.1">
    <property type="nucleotide sequence ID" value="NZ_VTYN01000003.1"/>
</dbReference>
<dbReference type="AlphaFoldDB" id="A0A7Y4E0I3"/>
<evidence type="ECO:0000313" key="4">
    <source>
        <dbReference type="EMBL" id="NOH47188.1"/>
    </source>
</evidence>
<sequence>MKFAASSLSLVVGLVVLSCSVQANTNIGRYFGVEVHNTDLDIPKSTVSDLSSSTGFGVSFGVERALTQQLSFALEAEYMNFGSFDGIATISDGFTTKKVKTEIDAYGINVNVKPKYYLPGTGFYAGAIAGIGVLGVDLTLDGVADDGSNVGFNYGVEAGYEFMSGLMISGGYRASSVSIEIEGDAGDIDFDFDSFYVGLDYRF</sequence>
<name>A0A7Y4E0I3_9VIBR</name>
<comment type="caution">
    <text evidence="4">The sequence shown here is derived from an EMBL/GenBank/DDBJ whole genome shotgun (WGS) entry which is preliminary data.</text>
</comment>
<dbReference type="PROSITE" id="PS51257">
    <property type="entry name" value="PROKAR_LIPOPROTEIN"/>
    <property type="match status" value="1"/>
</dbReference>
<evidence type="ECO:0000256" key="1">
    <source>
        <dbReference type="ARBA" id="ARBA00022729"/>
    </source>
</evidence>
<gene>
    <name evidence="4" type="ORF">F0262_03850</name>
</gene>
<keyword evidence="1 2" id="KW-0732">Signal</keyword>
<dbReference type="SUPFAM" id="SSF56925">
    <property type="entry name" value="OMPA-like"/>
    <property type="match status" value="2"/>
</dbReference>
<accession>A0A7Y4E0I3</accession>
<feature type="chain" id="PRO_5030850927" evidence="2">
    <location>
        <begin position="24"/>
        <end position="203"/>
    </location>
</feature>
<dbReference type="Gene3D" id="2.40.160.20">
    <property type="match status" value="1"/>
</dbReference>
<feature type="signal peptide" evidence="2">
    <location>
        <begin position="1"/>
        <end position="23"/>
    </location>
</feature>
<dbReference type="InterPro" id="IPR011250">
    <property type="entry name" value="OMP/PagP_B-barrel"/>
</dbReference>
<dbReference type="Pfam" id="PF13505">
    <property type="entry name" value="OMP_b-brl"/>
    <property type="match status" value="1"/>
</dbReference>
<dbReference type="InterPro" id="IPR027385">
    <property type="entry name" value="Beta-barrel_OMP"/>
</dbReference>
<organism evidence="4 5">
    <name type="scientific">Vibrio rotiferianus</name>
    <dbReference type="NCBI Taxonomy" id="190895"/>
    <lineage>
        <taxon>Bacteria</taxon>
        <taxon>Pseudomonadati</taxon>
        <taxon>Pseudomonadota</taxon>
        <taxon>Gammaproteobacteria</taxon>
        <taxon>Vibrionales</taxon>
        <taxon>Vibrionaceae</taxon>
        <taxon>Vibrio</taxon>
    </lineage>
</organism>
<feature type="domain" description="Outer membrane protein beta-barrel" evidence="3">
    <location>
        <begin position="11"/>
        <end position="203"/>
    </location>
</feature>
<proteinExistence type="predicted"/>
<dbReference type="EMBL" id="VTYN01000003">
    <property type="protein sequence ID" value="NOH47188.1"/>
    <property type="molecule type" value="Genomic_DNA"/>
</dbReference>
<reference evidence="4 5" key="1">
    <citation type="submission" date="2019-08" db="EMBL/GenBank/DDBJ databases">
        <title>Draft genome sequencing and comparative genomics of hatchery-associated Vibrios.</title>
        <authorList>
            <person name="Kehlet-Delgado H."/>
            <person name="Mueller R.S."/>
        </authorList>
    </citation>
    <scope>NUCLEOTIDE SEQUENCE [LARGE SCALE GENOMIC DNA]</scope>
    <source>
        <strain evidence="4 5">00-78-3</strain>
    </source>
</reference>
<evidence type="ECO:0000313" key="5">
    <source>
        <dbReference type="Proteomes" id="UP000572072"/>
    </source>
</evidence>
<dbReference type="Proteomes" id="UP000572072">
    <property type="component" value="Unassembled WGS sequence"/>
</dbReference>
<protein>
    <submittedName>
        <fullName evidence="4">Porin family protein</fullName>
    </submittedName>
</protein>
<evidence type="ECO:0000256" key="2">
    <source>
        <dbReference type="SAM" id="SignalP"/>
    </source>
</evidence>